<evidence type="ECO:0000313" key="1">
    <source>
        <dbReference type="EMBL" id="CBY13465.1"/>
    </source>
</evidence>
<protein>
    <submittedName>
        <fullName evidence="1">Uncharacterized protein</fullName>
    </submittedName>
</protein>
<organism evidence="1">
    <name type="scientific">Oikopleura dioica</name>
    <name type="common">Tunicate</name>
    <dbReference type="NCBI Taxonomy" id="34765"/>
    <lineage>
        <taxon>Eukaryota</taxon>
        <taxon>Metazoa</taxon>
        <taxon>Chordata</taxon>
        <taxon>Tunicata</taxon>
        <taxon>Appendicularia</taxon>
        <taxon>Copelata</taxon>
        <taxon>Oikopleuridae</taxon>
        <taxon>Oikopleura</taxon>
    </lineage>
</organism>
<dbReference type="Proteomes" id="UP000001307">
    <property type="component" value="Unassembled WGS sequence"/>
</dbReference>
<dbReference type="EMBL" id="FN653190">
    <property type="protein sequence ID" value="CBY13465.1"/>
    <property type="molecule type" value="Genomic_DNA"/>
</dbReference>
<proteinExistence type="predicted"/>
<accession>E4XUR8</accession>
<evidence type="ECO:0000313" key="2">
    <source>
        <dbReference type="Proteomes" id="UP000001307"/>
    </source>
</evidence>
<keyword evidence="2" id="KW-1185">Reference proteome</keyword>
<name>E4XUR8_OIKDI</name>
<dbReference type="InParanoid" id="E4XUR8"/>
<dbReference type="OrthoDB" id="10353045at2759"/>
<reference evidence="1" key="1">
    <citation type="journal article" date="2010" name="Science">
        <title>Plasticity of animal genome architecture unmasked by rapid evolution of a pelagic tunicate.</title>
        <authorList>
            <person name="Denoeud F."/>
            <person name="Henriet S."/>
            <person name="Mungpakdee S."/>
            <person name="Aury J.M."/>
            <person name="Da Silva C."/>
            <person name="Brinkmann H."/>
            <person name="Mikhaleva J."/>
            <person name="Olsen L.C."/>
            <person name="Jubin C."/>
            <person name="Canestro C."/>
            <person name="Bouquet J.M."/>
            <person name="Danks G."/>
            <person name="Poulain J."/>
            <person name="Campsteijn C."/>
            <person name="Adamski M."/>
            <person name="Cross I."/>
            <person name="Yadetie F."/>
            <person name="Muffato M."/>
            <person name="Louis A."/>
            <person name="Butcher S."/>
            <person name="Tsagkogeorga G."/>
            <person name="Konrad A."/>
            <person name="Singh S."/>
            <person name="Jensen M.F."/>
            <person name="Cong E.H."/>
            <person name="Eikeseth-Otteraa H."/>
            <person name="Noel B."/>
            <person name="Anthouard V."/>
            <person name="Porcel B.M."/>
            <person name="Kachouri-Lafond R."/>
            <person name="Nishino A."/>
            <person name="Ugolini M."/>
            <person name="Chourrout P."/>
            <person name="Nishida H."/>
            <person name="Aasland R."/>
            <person name="Huzurbazar S."/>
            <person name="Westhof E."/>
            <person name="Delsuc F."/>
            <person name="Lehrach H."/>
            <person name="Reinhardt R."/>
            <person name="Weissenbach J."/>
            <person name="Roy S.W."/>
            <person name="Artiguenave F."/>
            <person name="Postlethwait J.H."/>
            <person name="Manak J.R."/>
            <person name="Thompson E.M."/>
            <person name="Jaillon O."/>
            <person name="Du Pasquier L."/>
            <person name="Boudinot P."/>
            <person name="Liberles D.A."/>
            <person name="Volff J.N."/>
            <person name="Philippe H."/>
            <person name="Lenhard B."/>
            <person name="Roest Crollius H."/>
            <person name="Wincker P."/>
            <person name="Chourrout D."/>
        </authorList>
    </citation>
    <scope>NUCLEOTIDE SEQUENCE [LARGE SCALE GENOMIC DNA]</scope>
</reference>
<dbReference type="AlphaFoldDB" id="E4XUR8"/>
<gene>
    <name evidence="1" type="ORF">GSOID_T00004781001</name>
</gene>
<sequence>MTIQKPYNSGNETFWIWNPPRQRIQRRYETTLPYMSYQNFTCTHNSEKLYDRVKDYDKRDISLHSSVWNVPRQVHNSVDFPILPKPRNTRFGRRDLHPTLQGIVPGSNTNRVAKSVDFICYP</sequence>